<reference evidence="3" key="1">
    <citation type="submission" date="2019-04" db="EMBL/GenBank/DDBJ databases">
        <title>Friends and foes A comparative genomics studyof 23 Aspergillus species from section Flavi.</title>
        <authorList>
            <consortium name="DOE Joint Genome Institute"/>
            <person name="Kjaerbolling I."/>
            <person name="Vesth T."/>
            <person name="Frisvad J.C."/>
            <person name="Nybo J.L."/>
            <person name="Theobald S."/>
            <person name="Kildgaard S."/>
            <person name="Isbrandt T."/>
            <person name="Kuo A."/>
            <person name="Sato A."/>
            <person name="Lyhne E.K."/>
            <person name="Kogle M.E."/>
            <person name="Wiebenga A."/>
            <person name="Kun R.S."/>
            <person name="Lubbers R.J."/>
            <person name="Makela M.R."/>
            <person name="Barry K."/>
            <person name="Chovatia M."/>
            <person name="Clum A."/>
            <person name="Daum C."/>
            <person name="Haridas S."/>
            <person name="He G."/>
            <person name="LaButti K."/>
            <person name="Lipzen A."/>
            <person name="Mondo S."/>
            <person name="Riley R."/>
            <person name="Salamov A."/>
            <person name="Simmons B.A."/>
            <person name="Magnuson J.K."/>
            <person name="Henrissat B."/>
            <person name="Mortensen U.H."/>
            <person name="Larsen T.O."/>
            <person name="Devries R.P."/>
            <person name="Grigoriev I.V."/>
            <person name="Machida M."/>
            <person name="Baker S.E."/>
            <person name="Andersen M.R."/>
        </authorList>
    </citation>
    <scope>NUCLEOTIDE SEQUENCE [LARGE SCALE GENOMIC DNA]</scope>
    <source>
        <strain evidence="3">CBS 130017</strain>
    </source>
</reference>
<dbReference type="Proteomes" id="UP000325945">
    <property type="component" value="Unassembled WGS sequence"/>
</dbReference>
<dbReference type="Pfam" id="PF01636">
    <property type="entry name" value="APH"/>
    <property type="match status" value="1"/>
</dbReference>
<dbReference type="InterPro" id="IPR051035">
    <property type="entry name" value="Mito_inheritance_9"/>
</dbReference>
<dbReference type="PANTHER" id="PTHR36091:SF2">
    <property type="entry name" value="AMINOGLYCOSIDE PHOSPHOTRANSFERASE DOMAIN-CONTAINING PROTEIN"/>
    <property type="match status" value="1"/>
</dbReference>
<dbReference type="Gene3D" id="3.30.200.20">
    <property type="entry name" value="Phosphorylase Kinase, domain 1"/>
    <property type="match status" value="1"/>
</dbReference>
<evidence type="ECO:0000259" key="1">
    <source>
        <dbReference type="Pfam" id="PF01636"/>
    </source>
</evidence>
<keyword evidence="3" id="KW-1185">Reference proteome</keyword>
<evidence type="ECO:0000313" key="3">
    <source>
        <dbReference type="Proteomes" id="UP000325945"/>
    </source>
</evidence>
<dbReference type="PANTHER" id="PTHR36091">
    <property type="entry name" value="ALTERED INHERITANCE OF MITOCHONDRIA PROTEIN 9, MITOCHONDRIAL"/>
    <property type="match status" value="1"/>
</dbReference>
<dbReference type="InterPro" id="IPR011009">
    <property type="entry name" value="Kinase-like_dom_sf"/>
</dbReference>
<dbReference type="AlphaFoldDB" id="A0A5N6XKQ9"/>
<dbReference type="InterPro" id="IPR002575">
    <property type="entry name" value="Aminoglycoside_PTrfase"/>
</dbReference>
<keyword evidence="2" id="KW-0808">Transferase</keyword>
<accession>A0A5N6XKQ9</accession>
<organism evidence="2 3">
    <name type="scientific">Aspergillus sergii</name>
    <dbReference type="NCBI Taxonomy" id="1034303"/>
    <lineage>
        <taxon>Eukaryota</taxon>
        <taxon>Fungi</taxon>
        <taxon>Dikarya</taxon>
        <taxon>Ascomycota</taxon>
        <taxon>Pezizomycotina</taxon>
        <taxon>Eurotiomycetes</taxon>
        <taxon>Eurotiomycetidae</taxon>
        <taxon>Eurotiales</taxon>
        <taxon>Aspergillaceae</taxon>
        <taxon>Aspergillus</taxon>
        <taxon>Aspergillus subgen. Circumdati</taxon>
    </lineage>
</organism>
<evidence type="ECO:0000313" key="2">
    <source>
        <dbReference type="EMBL" id="KAE8332170.1"/>
    </source>
</evidence>
<dbReference type="GO" id="GO:0016301">
    <property type="term" value="F:kinase activity"/>
    <property type="evidence" value="ECO:0007669"/>
    <property type="project" value="UniProtKB-KW"/>
</dbReference>
<feature type="domain" description="Aminoglycoside phosphotransferase" evidence="1">
    <location>
        <begin position="83"/>
        <end position="187"/>
    </location>
</feature>
<proteinExistence type="predicted"/>
<dbReference type="EMBL" id="ML741766">
    <property type="protein sequence ID" value="KAE8332170.1"/>
    <property type="molecule type" value="Genomic_DNA"/>
</dbReference>
<dbReference type="GO" id="GO:0005739">
    <property type="term" value="C:mitochondrion"/>
    <property type="evidence" value="ECO:0007669"/>
    <property type="project" value="TreeGrafter"/>
</dbReference>
<protein>
    <submittedName>
        <fullName evidence="2">Kinase-like domain-containing protein</fullName>
    </submittedName>
</protein>
<sequence>MFPRTIKQHVFPPLSRNITFHTKRSSKDSSARKNLFSYTSGRFPFNEKIRLRERYVEFDATGLLQEAEKILGSSLGRATSIVKFAEGGFNRLFLLTMDGGFEAVVKMPYRIAGPKHFAAASEAATLQYLHAKGIPVPKVYGYSCTETNPAGVEYLIMEKAQGVGLRTRWGSMSKREIHKLGTSFVEIEKNIFDLPFGSIGSIYFKKNIPAELQGTLCKDKNENMQDSEIFCFGPTADYMSWHGKRAGLNLYRGPWNTPNDYLQSIAQKEIEWTRRYGMPIELDFPHNGLFPGEQHPDDYIQLLNKYSPLNRPTLRHPDLNPKNIFICPYSEPPNLKEPSFPANYETLSGEAKMEADELHQKHLLFHYYRVFNGGLNKAHLSALRDTLLYPPQHLVDKAGRQWSGNLMTLKGALIRMTEYWPQLPDTKGVACPVQFTNAELEELFEKEEQLFQLNAVVNLWREQIGGASEDGWISNERYESARQKVVELKESLIAIAEEDQEDIALLEKGWPFRDHEEDN</sequence>
<keyword evidence="2" id="KW-0418">Kinase</keyword>
<name>A0A5N6XKQ9_9EURO</name>
<gene>
    <name evidence="2" type="ORF">BDV39DRAFT_217208</name>
</gene>
<dbReference type="SUPFAM" id="SSF56112">
    <property type="entry name" value="Protein kinase-like (PK-like)"/>
    <property type="match status" value="1"/>
</dbReference>